<sequence length="65" mass="6532">MKRTSLLLAVWLGGVVLSGCASTGMARTLDPGRFQFSVSPSAQAAVGGNAIGSNAPAPQLEMGAR</sequence>
<evidence type="ECO:0000256" key="1">
    <source>
        <dbReference type="SAM" id="MobiDB-lite"/>
    </source>
</evidence>
<feature type="region of interest" description="Disordered" evidence="1">
    <location>
        <begin position="46"/>
        <end position="65"/>
    </location>
</feature>
<organism evidence="2 3">
    <name type="scientific">Archangium lansingense</name>
    <dbReference type="NCBI Taxonomy" id="2995310"/>
    <lineage>
        <taxon>Bacteria</taxon>
        <taxon>Pseudomonadati</taxon>
        <taxon>Myxococcota</taxon>
        <taxon>Myxococcia</taxon>
        <taxon>Myxococcales</taxon>
        <taxon>Cystobacterineae</taxon>
        <taxon>Archangiaceae</taxon>
        <taxon>Archangium</taxon>
    </lineage>
</organism>
<evidence type="ECO:0000313" key="2">
    <source>
        <dbReference type="EMBL" id="MCY1073366.1"/>
    </source>
</evidence>
<dbReference type="Proteomes" id="UP001207654">
    <property type="component" value="Unassembled WGS sequence"/>
</dbReference>
<keyword evidence="3" id="KW-1185">Reference proteome</keyword>
<dbReference type="EMBL" id="JAPNKA010000001">
    <property type="protein sequence ID" value="MCY1073366.1"/>
    <property type="molecule type" value="Genomic_DNA"/>
</dbReference>
<evidence type="ECO:0008006" key="4">
    <source>
        <dbReference type="Google" id="ProtNLM"/>
    </source>
</evidence>
<dbReference type="PROSITE" id="PS51257">
    <property type="entry name" value="PROKAR_LIPOPROTEIN"/>
    <property type="match status" value="1"/>
</dbReference>
<accession>A0ABT3ZVJ0</accession>
<reference evidence="2 3" key="1">
    <citation type="submission" date="2022-11" db="EMBL/GenBank/DDBJ databases">
        <title>Minimal conservation of predation-associated metabolite biosynthetic gene clusters underscores biosynthetic potential of Myxococcota including descriptions for ten novel species: Archangium lansinium sp. nov., Myxococcus landrumus sp. nov., Nannocystis bai.</title>
        <authorList>
            <person name="Ahearne A."/>
            <person name="Stevens C."/>
            <person name="Phillips K."/>
        </authorList>
    </citation>
    <scope>NUCLEOTIDE SEQUENCE [LARGE SCALE GENOMIC DNA]</scope>
    <source>
        <strain evidence="2 3">MIWBW</strain>
    </source>
</reference>
<name>A0ABT3ZVJ0_9BACT</name>
<proteinExistence type="predicted"/>
<comment type="caution">
    <text evidence="2">The sequence shown here is derived from an EMBL/GenBank/DDBJ whole genome shotgun (WGS) entry which is preliminary data.</text>
</comment>
<dbReference type="RefSeq" id="WP_267532377.1">
    <property type="nucleotide sequence ID" value="NZ_JAPNKA010000001.1"/>
</dbReference>
<protein>
    <recommendedName>
        <fullName evidence="4">Lipoprotein</fullName>
    </recommendedName>
</protein>
<evidence type="ECO:0000313" key="3">
    <source>
        <dbReference type="Proteomes" id="UP001207654"/>
    </source>
</evidence>
<gene>
    <name evidence="2" type="ORF">OV287_02625</name>
</gene>